<dbReference type="STRING" id="661478.OP10G_2954"/>
<feature type="signal peptide" evidence="1">
    <location>
        <begin position="1"/>
        <end position="20"/>
    </location>
</feature>
<evidence type="ECO:0000313" key="4">
    <source>
        <dbReference type="Proteomes" id="UP000027982"/>
    </source>
</evidence>
<dbReference type="InterPro" id="IPR009078">
    <property type="entry name" value="Ferritin-like_SF"/>
</dbReference>
<dbReference type="InterPro" id="IPR012348">
    <property type="entry name" value="RNR-like"/>
</dbReference>
<organism evidence="3 4">
    <name type="scientific">Fimbriimonas ginsengisoli Gsoil 348</name>
    <dbReference type="NCBI Taxonomy" id="661478"/>
    <lineage>
        <taxon>Bacteria</taxon>
        <taxon>Bacillati</taxon>
        <taxon>Armatimonadota</taxon>
        <taxon>Fimbriimonadia</taxon>
        <taxon>Fimbriimonadales</taxon>
        <taxon>Fimbriimonadaceae</taxon>
        <taxon>Fimbriimonas</taxon>
    </lineage>
</organism>
<evidence type="ECO:0000256" key="1">
    <source>
        <dbReference type="SAM" id="SignalP"/>
    </source>
</evidence>
<feature type="chain" id="PRO_5001651937" description="YHS domain-containing protein" evidence="1">
    <location>
        <begin position="21"/>
        <end position="95"/>
    </location>
</feature>
<reference evidence="3 4" key="1">
    <citation type="journal article" date="2014" name="PLoS ONE">
        <title>The first complete genome sequence of the class fimbriimonadia in the phylum armatimonadetes.</title>
        <authorList>
            <person name="Hu Z.Y."/>
            <person name="Wang Y.Z."/>
            <person name="Im W.T."/>
            <person name="Wang S.Y."/>
            <person name="Zhao G.P."/>
            <person name="Zheng H.J."/>
            <person name="Quan Z.X."/>
        </authorList>
    </citation>
    <scope>NUCLEOTIDE SEQUENCE [LARGE SCALE GENOMIC DNA]</scope>
    <source>
        <strain evidence="3">Gsoil 348</strain>
    </source>
</reference>
<dbReference type="Gene3D" id="1.10.620.20">
    <property type="entry name" value="Ribonucleotide Reductase, subunit A"/>
    <property type="match status" value="1"/>
</dbReference>
<feature type="domain" description="YHS" evidence="2">
    <location>
        <begin position="56"/>
        <end position="83"/>
    </location>
</feature>
<gene>
    <name evidence="3" type="ORF">OP10G_2954</name>
</gene>
<keyword evidence="4" id="KW-1185">Reference proteome</keyword>
<evidence type="ECO:0000313" key="3">
    <source>
        <dbReference type="EMBL" id="AIE86322.1"/>
    </source>
</evidence>
<dbReference type="RefSeq" id="WP_025229707.1">
    <property type="nucleotide sequence ID" value="NZ_CP007139.1"/>
</dbReference>
<sequence length="95" mass="9802">MNKIAILAIVSAALVGSAFAQGGAKKAATPKTIKCAVMPGNSLDIAKATKAGMFADYKGKRYFFCCAGCPDAFKKDPAKYAKGASIPTPKKAAKK</sequence>
<dbReference type="eggNOG" id="COG3350">
    <property type="taxonomic scope" value="Bacteria"/>
</dbReference>
<proteinExistence type="predicted"/>
<dbReference type="InterPro" id="IPR007029">
    <property type="entry name" value="YHS_dom"/>
</dbReference>
<dbReference type="KEGG" id="fgi:OP10G_2954"/>
<dbReference type="SUPFAM" id="SSF47240">
    <property type="entry name" value="Ferritin-like"/>
    <property type="match status" value="1"/>
</dbReference>
<dbReference type="GO" id="GO:0016491">
    <property type="term" value="F:oxidoreductase activity"/>
    <property type="evidence" value="ECO:0007669"/>
    <property type="project" value="InterPro"/>
</dbReference>
<accession>A0A068NSI7</accession>
<dbReference type="Pfam" id="PF04945">
    <property type="entry name" value="YHS"/>
    <property type="match status" value="1"/>
</dbReference>
<keyword evidence="1" id="KW-0732">Signal</keyword>
<dbReference type="HOGENOM" id="CLU_185931_0_0_0"/>
<dbReference type="AlphaFoldDB" id="A0A068NSI7"/>
<protein>
    <recommendedName>
        <fullName evidence="2">YHS domain-containing protein</fullName>
    </recommendedName>
</protein>
<dbReference type="Proteomes" id="UP000027982">
    <property type="component" value="Chromosome"/>
</dbReference>
<dbReference type="EMBL" id="CP007139">
    <property type="protein sequence ID" value="AIE86322.1"/>
    <property type="molecule type" value="Genomic_DNA"/>
</dbReference>
<name>A0A068NSI7_FIMGI</name>
<evidence type="ECO:0000259" key="2">
    <source>
        <dbReference type="Pfam" id="PF04945"/>
    </source>
</evidence>
<dbReference type="OrthoDB" id="9809270at2"/>